<dbReference type="KEGG" id="bapa:BBC0178_018400"/>
<sequence length="101" mass="11671">MPRPVFFDDYACFSSNSFKKDKGKIPSKNQTLSDCHRRQEKQFSIFLFTAYLPKAMPLLFGAFIFANFSAEISLKAELSSLGVNSNRTLFDKQFRLHTIDY</sequence>
<dbReference type="AlphaFoldDB" id="A0A1U9MCN5"/>
<evidence type="ECO:0000256" key="1">
    <source>
        <dbReference type="SAM" id="Phobius"/>
    </source>
</evidence>
<keyword evidence="1" id="KW-0812">Transmembrane</keyword>
<reference evidence="2 3" key="1">
    <citation type="submission" date="2016-11" db="EMBL/GenBank/DDBJ databases">
        <title>Comparative genomics of Bartonella apis.</title>
        <authorList>
            <person name="Engel P."/>
        </authorList>
    </citation>
    <scope>NUCLEOTIDE SEQUENCE [LARGE SCALE GENOMIC DNA]</scope>
    <source>
        <strain evidence="2 3">BBC0178</strain>
    </source>
</reference>
<feature type="transmembrane region" description="Helical" evidence="1">
    <location>
        <begin position="45"/>
        <end position="66"/>
    </location>
</feature>
<dbReference type="EMBL" id="CP015820">
    <property type="protein sequence ID" value="AQT43290.1"/>
    <property type="molecule type" value="Genomic_DNA"/>
</dbReference>
<name>A0A1U9MCN5_9HYPH</name>
<dbReference type="Proteomes" id="UP000189660">
    <property type="component" value="Chromosome"/>
</dbReference>
<evidence type="ECO:0000313" key="3">
    <source>
        <dbReference type="Proteomes" id="UP000189660"/>
    </source>
</evidence>
<keyword evidence="1" id="KW-0472">Membrane</keyword>
<keyword evidence="3" id="KW-1185">Reference proteome</keyword>
<evidence type="ECO:0000313" key="2">
    <source>
        <dbReference type="EMBL" id="AQT43290.1"/>
    </source>
</evidence>
<protein>
    <submittedName>
        <fullName evidence="2">Uncharacterized protein</fullName>
    </submittedName>
</protein>
<organism evidence="2 3">
    <name type="scientific">Bartonella apihabitans</name>
    <dbReference type="NCBI Taxonomy" id="2750929"/>
    <lineage>
        <taxon>Bacteria</taxon>
        <taxon>Pseudomonadati</taxon>
        <taxon>Pseudomonadota</taxon>
        <taxon>Alphaproteobacteria</taxon>
        <taxon>Hyphomicrobiales</taxon>
        <taxon>Bartonellaceae</taxon>
        <taxon>Bartonella</taxon>
    </lineage>
</organism>
<accession>A0A1U9MCN5</accession>
<proteinExistence type="predicted"/>
<keyword evidence="1" id="KW-1133">Transmembrane helix</keyword>
<gene>
    <name evidence="2" type="ORF">BBC0178_018400</name>
</gene>